<accession>Q6CTZ5</accession>
<evidence type="ECO:0000256" key="1">
    <source>
        <dbReference type="SAM" id="MobiDB-lite"/>
    </source>
</evidence>
<organism evidence="6 7">
    <name type="scientific">Kluyveromyces lactis (strain ATCC 8585 / CBS 2359 / DSM 70799 / NBRC 1267 / NRRL Y-1140 / WM37)</name>
    <name type="common">Yeast</name>
    <name type="synonym">Candida sphaerica</name>
    <dbReference type="NCBI Taxonomy" id="284590"/>
    <lineage>
        <taxon>Eukaryota</taxon>
        <taxon>Fungi</taxon>
        <taxon>Dikarya</taxon>
        <taxon>Ascomycota</taxon>
        <taxon>Saccharomycotina</taxon>
        <taxon>Saccharomycetes</taxon>
        <taxon>Saccharomycetales</taxon>
        <taxon>Saccharomycetaceae</taxon>
        <taxon>Kluyveromyces</taxon>
    </lineage>
</organism>
<sequence length="644" mass="73681">MKISNWLLVFFATVSSASAVDRRDMNMNMGEVESHVHPSITTTTDLSTVTPVAHEVMHMHGLPILETELTPAEKLYWESYNSTTFFTTDKGNRGAFWTHVITLTIAAVFIYPICIALNNIDSGWYLPLLSIYDMVLLTSLISLSIFSSSFPETWYPKNAYRPMSYILFVMTIVHFVSAVVVRTSKWISGHDYSRDLRFELDDYTAEGSLTPLQNYNDTHSDDDEEQHRQDKRMSYDPRDSVGSPTTTLFDPHGKHHDDLRNGKYRDDSNSFDMGEEDLSKNLDLEQRLLESEGFQLRHQSKSSIKRDTYLAKLFKSSALQSVARNFSRVFSFLFHCTNYPMLLFFFVYIPTGLAVGNLLGEGNRVFNLLAHWIKGGVFVSLGILSLARYCGFGVNNGWAWNKIIIFKNQIDSNSLWFKIAPQGGITMEFFESFLIAFYGCTNVFLEHLSNPGGEWAAKDLQHVSIAFMFIGCGFCGLLAEIKLSDWRFNHVLKHTNIQPNVIHSGFPGYSPNPFPAFTIFWTGILMSQHEQASATSTNIHVQWGYLLSYGSFFRIFTFILLMLVPNQNLNPSRPFTELITSFCLICGGLVFMESTDQIVEAMEYRGFTPMFTFNLSVGFVTIFMAWEMAIFMWKDWLKNRMNNR</sequence>
<dbReference type="PaxDb" id="284590-Q6CTZ5"/>
<dbReference type="FunCoup" id="Q6CTZ5">
    <property type="interactions" value="23"/>
</dbReference>
<dbReference type="EMBL" id="CR382123">
    <property type="protein sequence ID" value="CAH01445.1"/>
    <property type="molecule type" value="Genomic_DNA"/>
</dbReference>
<dbReference type="eggNOG" id="ENOG502QW3E">
    <property type="taxonomic scope" value="Eukaryota"/>
</dbReference>
<feature type="transmembrane region" description="Helical" evidence="2">
    <location>
        <begin position="329"/>
        <end position="349"/>
    </location>
</feature>
<feature type="transmembrane region" description="Helical" evidence="2">
    <location>
        <begin position="612"/>
        <end position="633"/>
    </location>
</feature>
<dbReference type="AlphaFoldDB" id="Q6CTZ5"/>
<evidence type="ECO:0000256" key="3">
    <source>
        <dbReference type="SAM" id="SignalP"/>
    </source>
</evidence>
<evidence type="ECO:0000313" key="7">
    <source>
        <dbReference type="Proteomes" id="UP000000598"/>
    </source>
</evidence>
<protein>
    <submittedName>
        <fullName evidence="6">KLLA0C08866p</fullName>
    </submittedName>
</protein>
<feature type="transmembrane region" description="Helical" evidence="2">
    <location>
        <begin position="543"/>
        <end position="563"/>
    </location>
</feature>
<dbReference type="STRING" id="284590.Q6CTZ5"/>
<feature type="transmembrane region" description="Helical" evidence="2">
    <location>
        <begin position="96"/>
        <end position="117"/>
    </location>
</feature>
<feature type="compositionally biased region" description="Basic and acidic residues" evidence="1">
    <location>
        <begin position="251"/>
        <end position="266"/>
    </location>
</feature>
<feature type="transmembrane region" description="Helical" evidence="2">
    <location>
        <begin position="124"/>
        <end position="145"/>
    </location>
</feature>
<dbReference type="Pfam" id="PF10348">
    <property type="entry name" value="DUF2427"/>
    <property type="match status" value="1"/>
</dbReference>
<feature type="chain" id="PRO_5004271715" evidence="3">
    <location>
        <begin position="20"/>
        <end position="644"/>
    </location>
</feature>
<evidence type="ECO:0000256" key="2">
    <source>
        <dbReference type="SAM" id="Phobius"/>
    </source>
</evidence>
<dbReference type="Proteomes" id="UP000000598">
    <property type="component" value="Chromosome C"/>
</dbReference>
<dbReference type="HOGENOM" id="CLU_012543_1_0_1"/>
<name>Q6CTZ5_KLULA</name>
<dbReference type="InterPro" id="IPR018825">
    <property type="entry name" value="DUF2427"/>
</dbReference>
<dbReference type="Pfam" id="PF10355">
    <property type="entry name" value="Ytp1"/>
    <property type="match status" value="1"/>
</dbReference>
<keyword evidence="3" id="KW-0732">Signal</keyword>
<feature type="transmembrane region" description="Helical" evidence="2">
    <location>
        <begin position="369"/>
        <end position="387"/>
    </location>
</feature>
<evidence type="ECO:0000259" key="5">
    <source>
        <dbReference type="Pfam" id="PF10355"/>
    </source>
</evidence>
<keyword evidence="2" id="KW-0812">Transmembrane</keyword>
<keyword evidence="7" id="KW-1185">Reference proteome</keyword>
<feature type="domain" description="DUF2427" evidence="4">
    <location>
        <begin position="79"/>
        <end position="183"/>
    </location>
</feature>
<feature type="transmembrane region" description="Helical" evidence="2">
    <location>
        <begin position="575"/>
        <end position="592"/>
    </location>
</feature>
<proteinExistence type="predicted"/>
<feature type="transmembrane region" description="Helical" evidence="2">
    <location>
        <begin position="463"/>
        <end position="481"/>
    </location>
</feature>
<feature type="domain" description="Protein YTP1-like C-terminal" evidence="5">
    <location>
        <begin position="345"/>
        <end position="635"/>
    </location>
</feature>
<feature type="transmembrane region" description="Helical" evidence="2">
    <location>
        <begin position="165"/>
        <end position="184"/>
    </location>
</feature>
<feature type="region of interest" description="Disordered" evidence="1">
    <location>
        <begin position="209"/>
        <end position="266"/>
    </location>
</feature>
<dbReference type="OMA" id="NKGWAWN"/>
<dbReference type="KEGG" id="kla:KLLA0_C08866g"/>
<evidence type="ECO:0000313" key="6">
    <source>
        <dbReference type="EMBL" id="CAH01445.1"/>
    </source>
</evidence>
<keyword evidence="2" id="KW-0472">Membrane</keyword>
<feature type="compositionally biased region" description="Basic and acidic residues" evidence="1">
    <location>
        <begin position="225"/>
        <end position="239"/>
    </location>
</feature>
<gene>
    <name evidence="6" type="ORF">KLLA0_C08866g</name>
</gene>
<reference evidence="6 7" key="1">
    <citation type="journal article" date="2004" name="Nature">
        <title>Genome evolution in yeasts.</title>
        <authorList>
            <consortium name="Genolevures"/>
            <person name="Dujon B."/>
            <person name="Sherman D."/>
            <person name="Fischer G."/>
            <person name="Durrens P."/>
            <person name="Casaregola S."/>
            <person name="Lafontaine I."/>
            <person name="de Montigny J."/>
            <person name="Marck C."/>
            <person name="Neuveglise C."/>
            <person name="Talla E."/>
            <person name="Goffard N."/>
            <person name="Frangeul L."/>
            <person name="Aigle M."/>
            <person name="Anthouard V."/>
            <person name="Babour A."/>
            <person name="Barbe V."/>
            <person name="Barnay S."/>
            <person name="Blanchin S."/>
            <person name="Beckerich J.M."/>
            <person name="Beyne E."/>
            <person name="Bleykasten C."/>
            <person name="Boisrame A."/>
            <person name="Boyer J."/>
            <person name="Cattolico L."/>
            <person name="Confanioleri F."/>
            <person name="de Daruvar A."/>
            <person name="Despons L."/>
            <person name="Fabre E."/>
            <person name="Fairhead C."/>
            <person name="Ferry-Dumazet H."/>
            <person name="Groppi A."/>
            <person name="Hantraye F."/>
            <person name="Hennequin C."/>
            <person name="Jauniaux N."/>
            <person name="Joyet P."/>
            <person name="Kachouri R."/>
            <person name="Kerrest A."/>
            <person name="Koszul R."/>
            <person name="Lemaire M."/>
            <person name="Lesur I."/>
            <person name="Ma L."/>
            <person name="Muller H."/>
            <person name="Nicaud J.M."/>
            <person name="Nikolski M."/>
            <person name="Oztas S."/>
            <person name="Ozier-Kalogeropoulos O."/>
            <person name="Pellenz S."/>
            <person name="Potier S."/>
            <person name="Richard G.F."/>
            <person name="Straub M.L."/>
            <person name="Suleau A."/>
            <person name="Swennene D."/>
            <person name="Tekaia F."/>
            <person name="Wesolowski-Louvel M."/>
            <person name="Westhof E."/>
            <person name="Wirth B."/>
            <person name="Zeniou-Meyer M."/>
            <person name="Zivanovic I."/>
            <person name="Bolotin-Fukuhara M."/>
            <person name="Thierry A."/>
            <person name="Bouchier C."/>
            <person name="Caudron B."/>
            <person name="Scarpelli C."/>
            <person name="Gaillardin C."/>
            <person name="Weissenbach J."/>
            <person name="Wincker P."/>
            <person name="Souciet J.L."/>
        </authorList>
    </citation>
    <scope>NUCLEOTIDE SEQUENCE [LARGE SCALE GENOMIC DNA]</scope>
    <source>
        <strain evidence="7">ATCC 8585 / CBS 2359 / DSM 70799 / NBRC 1267 / NRRL Y-1140 / WM37</strain>
    </source>
</reference>
<feature type="signal peptide" evidence="3">
    <location>
        <begin position="1"/>
        <end position="19"/>
    </location>
</feature>
<dbReference type="PANTHER" id="PTHR31685:SF3">
    <property type="entry name" value="INTEGRAL MEMBRANE PROTEIN (AFU_ORTHOLOGUE AFUA_6G12730)"/>
    <property type="match status" value="1"/>
</dbReference>
<dbReference type="InParanoid" id="Q6CTZ5"/>
<keyword evidence="2" id="KW-1133">Transmembrane helix</keyword>
<dbReference type="PANTHER" id="PTHR31685">
    <property type="entry name" value="INTEGRAL MEMBRANE PROTEIN (AFU_ORTHOLOGUE AFUA_6G12730)-RELATED"/>
    <property type="match status" value="1"/>
</dbReference>
<dbReference type="InterPro" id="IPR018827">
    <property type="entry name" value="YTP1_C"/>
</dbReference>
<evidence type="ECO:0000259" key="4">
    <source>
        <dbReference type="Pfam" id="PF10348"/>
    </source>
</evidence>